<reference evidence="1" key="1">
    <citation type="submission" date="2024-01" db="EMBL/GenBank/DDBJ databases">
        <title>The diversity of rhizobia nodulating Mimosa spp. in eleven states of Brazil covering several biomes is determined by host plant, location, and edaphic factors.</title>
        <authorList>
            <person name="Rouws L."/>
            <person name="Barauna A."/>
            <person name="Beukes C."/>
            <person name="De Faria S.M."/>
            <person name="Gross E."/>
            <person name="Dos Reis Junior F.B."/>
            <person name="Simon M."/>
            <person name="Maluk M."/>
            <person name="Odee D.W."/>
            <person name="Kenicer G."/>
            <person name="Young J.P.W."/>
            <person name="Reis V.M."/>
            <person name="Zilli J."/>
            <person name="James E.K."/>
        </authorList>
    </citation>
    <scope>NUCLEOTIDE SEQUENCE</scope>
    <source>
        <strain evidence="1">JPY452</strain>
    </source>
</reference>
<dbReference type="EMBL" id="JAYMRU010000041">
    <property type="protein sequence ID" value="MEM5405430.1"/>
    <property type="molecule type" value="Genomic_DNA"/>
</dbReference>
<organism evidence="1 2">
    <name type="scientific">Paraburkholderia unamae</name>
    <dbReference type="NCBI Taxonomy" id="219649"/>
    <lineage>
        <taxon>Bacteria</taxon>
        <taxon>Pseudomonadati</taxon>
        <taxon>Pseudomonadota</taxon>
        <taxon>Betaproteobacteria</taxon>
        <taxon>Burkholderiales</taxon>
        <taxon>Burkholderiaceae</taxon>
        <taxon>Paraburkholderia</taxon>
    </lineage>
</organism>
<gene>
    <name evidence="1" type="ORF">VSR83_36395</name>
</gene>
<evidence type="ECO:0000313" key="2">
    <source>
        <dbReference type="Proteomes" id="UP001392318"/>
    </source>
</evidence>
<evidence type="ECO:0000313" key="1">
    <source>
        <dbReference type="EMBL" id="MEM5405430.1"/>
    </source>
</evidence>
<protein>
    <submittedName>
        <fullName evidence="1">Uncharacterized protein</fullName>
    </submittedName>
</protein>
<proteinExistence type="predicted"/>
<dbReference type="Proteomes" id="UP001392318">
    <property type="component" value="Unassembled WGS sequence"/>
</dbReference>
<name>A0ACC6RUL3_9BURK</name>
<keyword evidence="2" id="KW-1185">Reference proteome</keyword>
<comment type="caution">
    <text evidence="1">The sequence shown here is derived from an EMBL/GenBank/DDBJ whole genome shotgun (WGS) entry which is preliminary data.</text>
</comment>
<sequence>MAFFLVTAPVIFAQGCYADDDLSIDGKFIIKSSKDGNIQCALDAAPTFAVESADGQAVIVSERGYVLMSDLKKCRAGSALHVAEIPKGVGFLSDINVSKAVYVSLDFVSTQPMTYLATVARIGSKNNLVNLDGAYIAAKSINQLKKTAFSASGDAGSSTISPDGRYVAPSGQIDCSKEAYPGVWDIANNKRVFVEPEACNDLFKQAK</sequence>
<accession>A0ACC6RUL3</accession>